<evidence type="ECO:0000256" key="2">
    <source>
        <dbReference type="SAM" id="Phobius"/>
    </source>
</evidence>
<keyword evidence="2" id="KW-1133">Transmembrane helix</keyword>
<organism evidence="3 4">
    <name type="scientific">endosymbiont of Ridgeia piscesae</name>
    <dbReference type="NCBI Taxonomy" id="54398"/>
    <lineage>
        <taxon>Bacteria</taxon>
        <taxon>Pseudomonadati</taxon>
        <taxon>Pseudomonadota</taxon>
        <taxon>Gammaproteobacteria</taxon>
        <taxon>sulfur-oxidizing symbionts</taxon>
    </lineage>
</organism>
<protein>
    <submittedName>
        <fullName evidence="3">Cytochrome c</fullName>
    </submittedName>
</protein>
<feature type="non-terminal residue" evidence="3">
    <location>
        <position position="1"/>
    </location>
</feature>
<reference evidence="3 4" key="1">
    <citation type="submission" date="2015-11" db="EMBL/GenBank/DDBJ databases">
        <title>The genome of Candidatus Endoriftia persephone in Ridgeia piscesae and population structure of the North Eastern Pacific vestimentiferan symbionts.</title>
        <authorList>
            <person name="Perez M."/>
            <person name="Juniper K.S."/>
        </authorList>
    </citation>
    <scope>NUCLEOTIDE SEQUENCE [LARGE SCALE GENOMIC DNA]</scope>
    <source>
        <strain evidence="3">Ind10</strain>
    </source>
</reference>
<accession>A0A0T5Z1J6</accession>
<name>A0A0T5Z1J6_9GAMM</name>
<feature type="transmembrane region" description="Helical" evidence="2">
    <location>
        <begin position="257"/>
        <end position="279"/>
    </location>
</feature>
<evidence type="ECO:0000313" key="4">
    <source>
        <dbReference type="Proteomes" id="UP000051276"/>
    </source>
</evidence>
<dbReference type="Pfam" id="PF11783">
    <property type="entry name" value="Cytochrome_cB"/>
    <property type="match status" value="1"/>
</dbReference>
<dbReference type="InterPro" id="IPR036280">
    <property type="entry name" value="Multihaem_cyt_sf"/>
</dbReference>
<proteinExistence type="predicted"/>
<keyword evidence="2" id="KW-0472">Membrane</keyword>
<dbReference type="AlphaFoldDB" id="A0A0T5Z1J6"/>
<dbReference type="EMBL" id="LMXI01000677">
    <property type="protein sequence ID" value="KRT56730.1"/>
    <property type="molecule type" value="Genomic_DNA"/>
</dbReference>
<keyword evidence="2" id="KW-0812">Transmembrane</keyword>
<dbReference type="SUPFAM" id="SSF48695">
    <property type="entry name" value="Multiheme cytochromes"/>
    <property type="match status" value="1"/>
</dbReference>
<evidence type="ECO:0000256" key="1">
    <source>
        <dbReference type="SAM" id="MobiDB-lite"/>
    </source>
</evidence>
<dbReference type="InterPro" id="IPR024673">
    <property type="entry name" value="Octahem_Cyt_c"/>
</dbReference>
<evidence type="ECO:0000313" key="3">
    <source>
        <dbReference type="EMBL" id="KRT56730.1"/>
    </source>
</evidence>
<dbReference type="Proteomes" id="UP000051276">
    <property type="component" value="Unassembled WGS sequence"/>
</dbReference>
<comment type="caution">
    <text evidence="3">The sequence shown here is derived from an EMBL/GenBank/DDBJ whole genome shotgun (WGS) entry which is preliminary data.</text>
</comment>
<gene>
    <name evidence="3" type="ORF">Ga0076813_10176</name>
</gene>
<feature type="region of interest" description="Disordered" evidence="1">
    <location>
        <begin position="1"/>
        <end position="25"/>
    </location>
</feature>
<sequence>DEIGTGKPGMPRKVASCESCHSDSPHPITSVKGIKLNSHTQHVACETCHIPAVARGGVATEVDWDWRTMGKLKDGEGFKLKEYTQGNGHHRATYKSIKGNFTYAEDLEPMYAWFDGTMNYTTIDTQFDPSKGPIEINSFSGSYGDPGSRIYPFKRMHTTQPYDKGNNTLVYMHLWGNDEDALWGNYDFGKAIEAGMKKNGIPYSGEWGFVETYSYWPINHMVAPKDDALDCSSCHADDGRLNHLKGFYMPGTGKNELLDLIGLLAVLGTLGGVLGHGALRMIANRRRKV</sequence>
<dbReference type="STRING" id="54398.Ga0074115_1023"/>